<dbReference type="Pfam" id="PF14398">
    <property type="entry name" value="ATPgrasp_YheCD"/>
    <property type="match status" value="1"/>
</dbReference>
<evidence type="ECO:0000313" key="4">
    <source>
        <dbReference type="Proteomes" id="UP000008550"/>
    </source>
</evidence>
<dbReference type="eggNOG" id="COG0189">
    <property type="taxonomic scope" value="Bacteria"/>
</dbReference>
<dbReference type="InterPro" id="IPR011761">
    <property type="entry name" value="ATP-grasp"/>
</dbReference>
<keyword evidence="4" id="KW-1185">Reference proteome</keyword>
<sequence length="357" mass="40456">MGRGCEPIILGMLVHPRTIRENFRGNRLFFGQMALLAKTMDITLVVFPPNYVDWQRCQVKGYVYDSRRQRWILRRTPIPDVVYDRYIPHDLQAASCRRAFQLRGIPIFNPPFGGKYGVYRRLLHDPAIAPHLPETRLLTGERGWSSKLAAWRKVYLKPDKGSKGKGIIRMSLAGEEEVVLEPTGGQRQHLRRKAAWRWLKSRTLGQRYLIQRAIEPARWKGRIYDLRVLVQRGKRGQWEVTGGSARVAGNGITCNLHTGASAAPLSEALAESGVNVTAEQVFALSLRIAHALSRHYPGLAELGLDFLVDREGRVWFLEANSRPGRGIFSRIGDLQGRLTAVRRPLEYARYLAGKEAG</sequence>
<evidence type="ECO:0000313" key="3">
    <source>
        <dbReference type="EMBL" id="ABZ85137.1"/>
    </source>
</evidence>
<dbReference type="Proteomes" id="UP000008550">
    <property type="component" value="Chromosome"/>
</dbReference>
<evidence type="ECO:0000259" key="2">
    <source>
        <dbReference type="PROSITE" id="PS50975"/>
    </source>
</evidence>
<dbReference type="STRING" id="498761.HM1_2608"/>
<organism evidence="3 4">
    <name type="scientific">Heliobacterium modesticaldum (strain ATCC 51547 / Ice1)</name>
    <dbReference type="NCBI Taxonomy" id="498761"/>
    <lineage>
        <taxon>Bacteria</taxon>
        <taxon>Bacillati</taxon>
        <taxon>Bacillota</taxon>
        <taxon>Clostridia</taxon>
        <taxon>Eubacteriales</taxon>
        <taxon>Heliobacteriaceae</taxon>
        <taxon>Heliomicrobium</taxon>
    </lineage>
</organism>
<dbReference type="SUPFAM" id="SSF56059">
    <property type="entry name" value="Glutathione synthetase ATP-binding domain-like"/>
    <property type="match status" value="1"/>
</dbReference>
<proteinExistence type="predicted"/>
<dbReference type="EMBL" id="CP000930">
    <property type="protein sequence ID" value="ABZ85137.1"/>
    <property type="molecule type" value="Genomic_DNA"/>
</dbReference>
<protein>
    <recommendedName>
        <fullName evidence="2">ATP-grasp domain-containing protein</fullName>
    </recommendedName>
</protein>
<reference evidence="3 4" key="1">
    <citation type="journal article" date="2008" name="J. Bacteriol.">
        <title>The genome of Heliobacterium modesticaldum, a phototrophic representative of the Firmicutes containing the simplest photosynthetic apparatus.</title>
        <authorList>
            <person name="Sattley W.M."/>
            <person name="Madigan M.T."/>
            <person name="Swingley W.D."/>
            <person name="Cheung P.C."/>
            <person name="Clocksin K.M."/>
            <person name="Conrad A.L."/>
            <person name="Dejesa L.C."/>
            <person name="Honchak B.M."/>
            <person name="Jung D.O."/>
            <person name="Karbach L.E."/>
            <person name="Kurdoglu A."/>
            <person name="Lahiri S."/>
            <person name="Mastrian S.D."/>
            <person name="Page L.E."/>
            <person name="Taylor H.L."/>
            <person name="Wang Z.T."/>
            <person name="Raymond J."/>
            <person name="Chen M."/>
            <person name="Blankenship R.E."/>
            <person name="Touchman J.W."/>
        </authorList>
    </citation>
    <scope>NUCLEOTIDE SEQUENCE [LARGE SCALE GENOMIC DNA]</scope>
    <source>
        <strain evidence="4">ATCC 51547 / Ice1</strain>
    </source>
</reference>
<dbReference type="InterPro" id="IPR026838">
    <property type="entry name" value="YheC/D"/>
</dbReference>
<dbReference type="Gene3D" id="3.30.470.20">
    <property type="entry name" value="ATP-grasp fold, B domain"/>
    <property type="match status" value="1"/>
</dbReference>
<keyword evidence="1" id="KW-0067">ATP-binding</keyword>
<dbReference type="OrthoDB" id="1809801at2"/>
<evidence type="ECO:0000256" key="1">
    <source>
        <dbReference type="PROSITE-ProRule" id="PRU00409"/>
    </source>
</evidence>
<gene>
    <name evidence="3" type="ORF">HM1_2608</name>
</gene>
<accession>B0TBC4</accession>
<dbReference type="PROSITE" id="PS50975">
    <property type="entry name" value="ATP_GRASP"/>
    <property type="match status" value="1"/>
</dbReference>
<dbReference type="AlphaFoldDB" id="B0TBC4"/>
<dbReference type="HOGENOM" id="CLU_044334_0_0_9"/>
<dbReference type="GO" id="GO:0005524">
    <property type="term" value="F:ATP binding"/>
    <property type="evidence" value="ECO:0007669"/>
    <property type="project" value="UniProtKB-UniRule"/>
</dbReference>
<keyword evidence="1" id="KW-0547">Nucleotide-binding</keyword>
<feature type="domain" description="ATP-grasp" evidence="2">
    <location>
        <begin position="121"/>
        <end position="352"/>
    </location>
</feature>
<name>B0TBC4_HELMI</name>
<dbReference type="KEGG" id="hmo:HM1_2608"/>
<dbReference type="GO" id="GO:0046872">
    <property type="term" value="F:metal ion binding"/>
    <property type="evidence" value="ECO:0007669"/>
    <property type="project" value="InterPro"/>
</dbReference>